<feature type="domain" description="Tyr recombinase" evidence="2">
    <location>
        <begin position="30"/>
        <end position="245"/>
    </location>
</feature>
<dbReference type="CDD" id="cd01189">
    <property type="entry name" value="INT_ICEBs1_C_like"/>
    <property type="match status" value="1"/>
</dbReference>
<reference evidence="3 4" key="1">
    <citation type="journal article" date="2017" name="Biochemistry">
        <title>Identification of the Biosynthetic Pathway for the Antibiotic Bicyclomycin.</title>
        <authorList>
            <person name="Patteson J."/>
            <person name="Cai W."/>
            <person name="Johnson R.A."/>
            <person name="Santa Maria K."/>
            <person name="Li B."/>
        </authorList>
    </citation>
    <scope>NUCLEOTIDE SEQUENCE [LARGE SCALE GENOMIC DNA]</scope>
    <source>
        <strain evidence="3 4">ATCC 21532</strain>
    </source>
</reference>
<dbReference type="Proteomes" id="UP000222531">
    <property type="component" value="Unassembled WGS sequence"/>
</dbReference>
<dbReference type="PROSITE" id="PS51898">
    <property type="entry name" value="TYR_RECOMBINASE"/>
    <property type="match status" value="1"/>
</dbReference>
<dbReference type="AlphaFoldDB" id="A0A2G1XES6"/>
<dbReference type="EMBL" id="NHZO01000154">
    <property type="protein sequence ID" value="PHQ49737.1"/>
    <property type="molecule type" value="Genomic_DNA"/>
</dbReference>
<gene>
    <name evidence="3" type="ORF">BLA24_25710</name>
</gene>
<dbReference type="InterPro" id="IPR013762">
    <property type="entry name" value="Integrase-like_cat_sf"/>
</dbReference>
<name>A0A2G1XES6_STRCJ</name>
<evidence type="ECO:0000313" key="4">
    <source>
        <dbReference type="Proteomes" id="UP000222531"/>
    </source>
</evidence>
<dbReference type="GO" id="GO:0006310">
    <property type="term" value="P:DNA recombination"/>
    <property type="evidence" value="ECO:0007669"/>
    <property type="project" value="UniProtKB-KW"/>
</dbReference>
<dbReference type="OrthoDB" id="1822491at2"/>
<dbReference type="InterPro" id="IPR002104">
    <property type="entry name" value="Integrase_catalytic"/>
</dbReference>
<keyword evidence="1" id="KW-0233">DNA recombination</keyword>
<comment type="caution">
    <text evidence="3">The sequence shown here is derived from an EMBL/GenBank/DDBJ whole genome shotgun (WGS) entry which is preliminary data.</text>
</comment>
<proteinExistence type="predicted"/>
<dbReference type="PANTHER" id="PTHR30349:SF64">
    <property type="entry name" value="PROPHAGE INTEGRASE INTD-RELATED"/>
    <property type="match status" value="1"/>
</dbReference>
<evidence type="ECO:0000259" key="2">
    <source>
        <dbReference type="PROSITE" id="PS51898"/>
    </source>
</evidence>
<dbReference type="GO" id="GO:0003677">
    <property type="term" value="F:DNA binding"/>
    <property type="evidence" value="ECO:0007669"/>
    <property type="project" value="InterPro"/>
</dbReference>
<accession>A0A2G1XES6</accession>
<dbReference type="InterPro" id="IPR011010">
    <property type="entry name" value="DNA_brk_join_enz"/>
</dbReference>
<evidence type="ECO:0000256" key="1">
    <source>
        <dbReference type="ARBA" id="ARBA00023172"/>
    </source>
</evidence>
<evidence type="ECO:0000313" key="3">
    <source>
        <dbReference type="EMBL" id="PHQ49737.1"/>
    </source>
</evidence>
<keyword evidence="4" id="KW-1185">Reference proteome</keyword>
<dbReference type="PANTHER" id="PTHR30349">
    <property type="entry name" value="PHAGE INTEGRASE-RELATED"/>
    <property type="match status" value="1"/>
</dbReference>
<organism evidence="3 4">
    <name type="scientific">Streptomyces cinnamoneus</name>
    <name type="common">Streptoverticillium cinnamoneum</name>
    <dbReference type="NCBI Taxonomy" id="53446"/>
    <lineage>
        <taxon>Bacteria</taxon>
        <taxon>Bacillati</taxon>
        <taxon>Actinomycetota</taxon>
        <taxon>Actinomycetes</taxon>
        <taxon>Kitasatosporales</taxon>
        <taxon>Streptomycetaceae</taxon>
        <taxon>Streptomyces</taxon>
        <taxon>Streptomyces cinnamoneus group</taxon>
    </lineage>
</organism>
<dbReference type="SUPFAM" id="SSF56349">
    <property type="entry name" value="DNA breaking-rejoining enzymes"/>
    <property type="match status" value="1"/>
</dbReference>
<protein>
    <submittedName>
        <fullName evidence="3">Site-specific integrase</fullName>
    </submittedName>
</protein>
<sequence>MIESAVKEKRIAENPAVGVKIARTSSIAVDEDEIPTLEEVDLLAHHIAQQYRLTIYLMSGAGLRPSEALAFASECRRTEFIRVRWQVSAKANAGDCRTTFVPLKHRAEGEYRDIPIALFLEEEIDAHVEQWEPIPVTFQNKAGKDKQLEVFFAPRDRGKGTMPTASTFGYHFKKACKAAGLVDANGKPKYTPHSLRHFFASTALANGIPIHEVSRWLGHKSIKITADVYGHLVPGAWHRCREVMQNAMRPVPLDVESPASKEAEGYGTVA</sequence>
<dbReference type="Gene3D" id="1.10.443.10">
    <property type="entry name" value="Intergrase catalytic core"/>
    <property type="match status" value="1"/>
</dbReference>
<dbReference type="Pfam" id="PF00589">
    <property type="entry name" value="Phage_integrase"/>
    <property type="match status" value="1"/>
</dbReference>
<dbReference type="GO" id="GO:0015074">
    <property type="term" value="P:DNA integration"/>
    <property type="evidence" value="ECO:0007669"/>
    <property type="project" value="InterPro"/>
</dbReference>
<dbReference type="InterPro" id="IPR050090">
    <property type="entry name" value="Tyrosine_recombinase_XerCD"/>
</dbReference>